<dbReference type="InterPro" id="IPR027801">
    <property type="entry name" value="CENP-P"/>
</dbReference>
<dbReference type="Ensembl" id="ENSSHBT00005014788.1">
    <property type="protein sequence ID" value="ENSSHBP00005012260.1"/>
    <property type="gene ID" value="ENSSHBG00005010756.1"/>
</dbReference>
<evidence type="ECO:0000256" key="1">
    <source>
        <dbReference type="SAM" id="Coils"/>
    </source>
</evidence>
<reference evidence="2 3" key="1">
    <citation type="submission" date="2019-11" db="EMBL/GenBank/DDBJ databases">
        <title>Strigops habroptila (kakapo) genome, bStrHab1, primary haplotype, v2.</title>
        <authorList>
            <person name="Jarvis E.D."/>
            <person name="Howard J."/>
            <person name="Rhie A."/>
            <person name="Phillippy A."/>
            <person name="Korlach J."/>
            <person name="Digby A."/>
            <person name="Iorns D."/>
            <person name="Eason D."/>
            <person name="Robertson B."/>
            <person name="Raemaekers T."/>
            <person name="Howe K."/>
            <person name="Lewin H."/>
            <person name="Damas J."/>
            <person name="Hastie A."/>
            <person name="Tracey A."/>
            <person name="Chow W."/>
            <person name="Fedrigo O."/>
        </authorList>
    </citation>
    <scope>NUCLEOTIDE SEQUENCE [LARGE SCALE GENOMIC DNA]</scope>
</reference>
<keyword evidence="3" id="KW-1185">Reference proteome</keyword>
<gene>
    <name evidence="2" type="primary">CENPP</name>
</gene>
<dbReference type="GeneID" id="115614704"/>
<name>A0A672UEL0_STRHB</name>
<feature type="coiled-coil region" evidence="1">
    <location>
        <begin position="6"/>
        <end position="33"/>
    </location>
</feature>
<reference evidence="2" key="2">
    <citation type="submission" date="2025-08" db="UniProtKB">
        <authorList>
            <consortium name="Ensembl"/>
        </authorList>
    </citation>
    <scope>IDENTIFICATION</scope>
</reference>
<accession>A0A672UEL0</accession>
<dbReference type="FunCoup" id="A0A672UEL0">
    <property type="interactions" value="123"/>
</dbReference>
<dbReference type="CTD" id="401541"/>
<proteinExistence type="predicted"/>
<evidence type="ECO:0000313" key="2">
    <source>
        <dbReference type="Ensembl" id="ENSSHBP00005012260.1"/>
    </source>
</evidence>
<sequence length="287" mass="32921">MDSNICEVYEDEIQSLEEEIKLLAGKYEDSQQESTFFSDEEILMSIKSFQRELRGESEGYESLSDLKAQLESLETDLSFLMKFTGIQFTSHSKKTLEKTRNRTVRKHRLSGNCRSLSFQLEFQLLEMQNKAGVSAVITDLSIIMEPGGDSDLSKFVSSTEERGSLLTFFRSLSSYAEWYEHRRCTFLHFKNKYPDTVTLPEGLLGDYILLRNPKASGFELMIVWKIHINEEGRTTPVLDLLTKVPEQVLEQKMATIENAPTHFRSMLLLCGIEAAIENLVKVFGLER</sequence>
<dbReference type="Proteomes" id="UP000472266">
    <property type="component" value="Chromosome 12"/>
</dbReference>
<dbReference type="GO" id="GO:0034080">
    <property type="term" value="P:CENP-A containing chromatin assembly"/>
    <property type="evidence" value="ECO:0007669"/>
    <property type="project" value="InterPro"/>
</dbReference>
<protein>
    <submittedName>
        <fullName evidence="2">Centromere protein P</fullName>
    </submittedName>
</protein>
<dbReference type="GO" id="GO:0005730">
    <property type="term" value="C:nucleolus"/>
    <property type="evidence" value="ECO:0007669"/>
    <property type="project" value="Ensembl"/>
</dbReference>
<dbReference type="PANTHER" id="PTHR28577:SF1">
    <property type="entry name" value="CENTROMERE PROTEIN P"/>
    <property type="match status" value="1"/>
</dbReference>
<dbReference type="PANTHER" id="PTHR28577">
    <property type="entry name" value="CENTROMERE PROTEIN P"/>
    <property type="match status" value="1"/>
</dbReference>
<dbReference type="GO" id="GO:0005654">
    <property type="term" value="C:nucleoplasm"/>
    <property type="evidence" value="ECO:0007669"/>
    <property type="project" value="Ensembl"/>
</dbReference>
<organism evidence="2 3">
    <name type="scientific">Strigops habroptila</name>
    <name type="common">Kakapo</name>
    <dbReference type="NCBI Taxonomy" id="2489341"/>
    <lineage>
        <taxon>Eukaryota</taxon>
        <taxon>Metazoa</taxon>
        <taxon>Chordata</taxon>
        <taxon>Craniata</taxon>
        <taxon>Vertebrata</taxon>
        <taxon>Euteleostomi</taxon>
        <taxon>Archelosauria</taxon>
        <taxon>Archosauria</taxon>
        <taxon>Dinosauria</taxon>
        <taxon>Saurischia</taxon>
        <taxon>Theropoda</taxon>
        <taxon>Coelurosauria</taxon>
        <taxon>Aves</taxon>
        <taxon>Neognathae</taxon>
        <taxon>Neoaves</taxon>
        <taxon>Telluraves</taxon>
        <taxon>Australaves</taxon>
        <taxon>Psittaciformes</taxon>
        <taxon>Psittacidae</taxon>
        <taxon>Strigops</taxon>
    </lineage>
</organism>
<dbReference type="OMA" id="TYAEWYE"/>
<reference evidence="2" key="3">
    <citation type="submission" date="2025-09" db="UniProtKB">
        <authorList>
            <consortium name="Ensembl"/>
        </authorList>
    </citation>
    <scope>IDENTIFICATION</scope>
</reference>
<dbReference type="RefSeq" id="XP_030357790.1">
    <property type="nucleotide sequence ID" value="XM_030501930.1"/>
</dbReference>
<dbReference type="Pfam" id="PF13096">
    <property type="entry name" value="CENP-P"/>
    <property type="match status" value="1"/>
</dbReference>
<evidence type="ECO:0000313" key="3">
    <source>
        <dbReference type="Proteomes" id="UP000472266"/>
    </source>
</evidence>
<dbReference type="AlphaFoldDB" id="A0A672UEL0"/>
<dbReference type="GO" id="GO:0000939">
    <property type="term" value="C:inner kinetochore"/>
    <property type="evidence" value="ECO:0007669"/>
    <property type="project" value="Ensembl"/>
</dbReference>
<dbReference type="InParanoid" id="A0A672UEL0"/>
<keyword evidence="1" id="KW-0175">Coiled coil</keyword>
<dbReference type="GeneTree" id="ENSGT00390000011897"/>